<dbReference type="AlphaFoldDB" id="A0A931H5V9"/>
<protein>
    <submittedName>
        <fullName evidence="2">Molybdopterin-binding protein</fullName>
    </submittedName>
</protein>
<evidence type="ECO:0000259" key="1">
    <source>
        <dbReference type="Pfam" id="PF00174"/>
    </source>
</evidence>
<evidence type="ECO:0000313" key="2">
    <source>
        <dbReference type="EMBL" id="MBG9389113.1"/>
    </source>
</evidence>
<name>A0A931H5V9_9BURK</name>
<gene>
    <name evidence="2" type="ORF">I5803_13840</name>
</gene>
<dbReference type="PANTHER" id="PTHR43032">
    <property type="entry name" value="PROTEIN-METHIONINE-SULFOXIDE REDUCTASE"/>
    <property type="match status" value="1"/>
</dbReference>
<dbReference type="EMBL" id="JADWYS010000001">
    <property type="protein sequence ID" value="MBG9389113.1"/>
    <property type="molecule type" value="Genomic_DNA"/>
</dbReference>
<dbReference type="Gene3D" id="3.90.420.10">
    <property type="entry name" value="Oxidoreductase, molybdopterin-binding domain"/>
    <property type="match status" value="1"/>
</dbReference>
<dbReference type="PANTHER" id="PTHR43032:SF2">
    <property type="entry name" value="BLL0505 PROTEIN"/>
    <property type="match status" value="1"/>
</dbReference>
<dbReference type="CDD" id="cd02108">
    <property type="entry name" value="bact_SO_family_Moco"/>
    <property type="match status" value="1"/>
</dbReference>
<dbReference type="PROSITE" id="PS51318">
    <property type="entry name" value="TAT"/>
    <property type="match status" value="1"/>
</dbReference>
<dbReference type="Pfam" id="PF00174">
    <property type="entry name" value="Oxidored_molyb"/>
    <property type="match status" value="1"/>
</dbReference>
<proteinExistence type="predicted"/>
<feature type="domain" description="Oxidoreductase molybdopterin-binding" evidence="1">
    <location>
        <begin position="101"/>
        <end position="240"/>
    </location>
</feature>
<sequence>MKKLAKPRFEQRRERRGFMRAGLALAATGGLAGCDALSHNDTAVDILRSAESLSNSVHRVLGRRAMAQEFSPSDVPPVFRANGTTMPPGEDYAEMVATGFADWRLTVDGLVGKPLELTMQELQAMPTRTQITRHDCVEGWSCIGQWKGVRLSHLLGLAQVRPEAKFVVFHCLDQMDADDEDTVYYESIDMDDAFHEQTILAWELNGKPLPVANGAPLRARIERQLGYKQPKYLHRIELVESFAALRGGRGGYWEDQGYNWYGGI</sequence>
<dbReference type="RefSeq" id="WP_196986927.1">
    <property type="nucleotide sequence ID" value="NZ_JADWYS010000001.1"/>
</dbReference>
<keyword evidence="3" id="KW-1185">Reference proteome</keyword>
<organism evidence="2 3">
    <name type="scientific">Caenimonas aquaedulcis</name>
    <dbReference type="NCBI Taxonomy" id="2793270"/>
    <lineage>
        <taxon>Bacteria</taxon>
        <taxon>Pseudomonadati</taxon>
        <taxon>Pseudomonadota</taxon>
        <taxon>Betaproteobacteria</taxon>
        <taxon>Burkholderiales</taxon>
        <taxon>Comamonadaceae</taxon>
        <taxon>Caenimonas</taxon>
    </lineage>
</organism>
<accession>A0A931H5V9</accession>
<reference evidence="2" key="1">
    <citation type="submission" date="2020-11" db="EMBL/GenBank/DDBJ databases">
        <title>Bacterial whole genome sequence for Caenimonas sp. DR4.4.</title>
        <authorList>
            <person name="Le V."/>
            <person name="Ko S.-R."/>
            <person name="Ahn C.-Y."/>
            <person name="Oh H.-M."/>
        </authorList>
    </citation>
    <scope>NUCLEOTIDE SEQUENCE</scope>
    <source>
        <strain evidence="2">DR4.4</strain>
    </source>
</reference>
<dbReference type="PROSITE" id="PS51257">
    <property type="entry name" value="PROKAR_LIPOPROTEIN"/>
    <property type="match status" value="1"/>
</dbReference>
<evidence type="ECO:0000313" key="3">
    <source>
        <dbReference type="Proteomes" id="UP000651050"/>
    </source>
</evidence>
<dbReference type="InterPro" id="IPR036374">
    <property type="entry name" value="OxRdtase_Mopterin-bd_sf"/>
</dbReference>
<dbReference type="Proteomes" id="UP000651050">
    <property type="component" value="Unassembled WGS sequence"/>
</dbReference>
<dbReference type="InterPro" id="IPR006311">
    <property type="entry name" value="TAT_signal"/>
</dbReference>
<comment type="caution">
    <text evidence="2">The sequence shown here is derived from an EMBL/GenBank/DDBJ whole genome shotgun (WGS) entry which is preliminary data.</text>
</comment>
<dbReference type="SUPFAM" id="SSF56524">
    <property type="entry name" value="Oxidoreductase molybdopterin-binding domain"/>
    <property type="match status" value="1"/>
</dbReference>
<dbReference type="InterPro" id="IPR000572">
    <property type="entry name" value="OxRdtase_Mopterin-bd_dom"/>
</dbReference>